<dbReference type="Proteomes" id="UP000325291">
    <property type="component" value="Unassembled WGS sequence"/>
</dbReference>
<feature type="repeat" description="TPR" evidence="3">
    <location>
        <begin position="123"/>
        <end position="156"/>
    </location>
</feature>
<evidence type="ECO:0000256" key="2">
    <source>
        <dbReference type="ARBA" id="ARBA00022803"/>
    </source>
</evidence>
<dbReference type="SUPFAM" id="SSF48452">
    <property type="entry name" value="TPR-like"/>
    <property type="match status" value="1"/>
</dbReference>
<dbReference type="InterPro" id="IPR019734">
    <property type="entry name" value="TPR_rpt"/>
</dbReference>
<evidence type="ECO:0000313" key="5">
    <source>
        <dbReference type="Proteomes" id="UP000325291"/>
    </source>
</evidence>
<keyword evidence="5" id="KW-1185">Reference proteome</keyword>
<organism evidence="4 5">
    <name type="scientific">Aquicoccus porphyridii</name>
    <dbReference type="NCBI Taxonomy" id="1852029"/>
    <lineage>
        <taxon>Bacteria</taxon>
        <taxon>Pseudomonadati</taxon>
        <taxon>Pseudomonadota</taxon>
        <taxon>Alphaproteobacteria</taxon>
        <taxon>Rhodobacterales</taxon>
        <taxon>Paracoccaceae</taxon>
        <taxon>Aquicoccus</taxon>
    </lineage>
</organism>
<evidence type="ECO:0000313" key="4">
    <source>
        <dbReference type="EMBL" id="KAA0912251.1"/>
    </source>
</evidence>
<dbReference type="PANTHER" id="PTHR44943">
    <property type="entry name" value="CELLULOSE SYNTHASE OPERON PROTEIN C"/>
    <property type="match status" value="1"/>
</dbReference>
<sequence>MAKRSQEILGSGEKTMRTKLRKLGVAIVLSSSLQACGTISGDGSGFSLSGKNEDVSETEAVADAAISGGSYVEAARLYEKAAGENPKSASAYLGLGRSYLAMDQLGRAEFALTRARMLDKRNPEILNELGTLKLRRLRPAEAIEFYDEALRYERNNLSALTGRAVALDFLSRHAEAQESYREGLKYYPSNFVLMSNYGLSLALSGQVGAGISMMEELLRDPDNGDTVRSNLAIAYALDGKRREARAMLTGTMSETEVSATLDHYEDMRNRFKSGKPIGYMVFS</sequence>
<dbReference type="InterPro" id="IPR011990">
    <property type="entry name" value="TPR-like_helical_dom_sf"/>
</dbReference>
<dbReference type="Gene3D" id="1.25.40.10">
    <property type="entry name" value="Tetratricopeptide repeat domain"/>
    <property type="match status" value="1"/>
</dbReference>
<evidence type="ECO:0000256" key="3">
    <source>
        <dbReference type="PROSITE-ProRule" id="PRU00339"/>
    </source>
</evidence>
<dbReference type="Pfam" id="PF14559">
    <property type="entry name" value="TPR_19"/>
    <property type="match status" value="1"/>
</dbReference>
<proteinExistence type="predicted"/>
<dbReference type="InterPro" id="IPR051685">
    <property type="entry name" value="Ycf3/AcsC/BcsC/TPR_MFPF"/>
</dbReference>
<comment type="caution">
    <text evidence="4">The sequence shown here is derived from an EMBL/GenBank/DDBJ whole genome shotgun (WGS) entry which is preliminary data.</text>
</comment>
<dbReference type="SMART" id="SM00028">
    <property type="entry name" value="TPR"/>
    <property type="match status" value="3"/>
</dbReference>
<name>A0A5A9Z500_9RHOB</name>
<evidence type="ECO:0000256" key="1">
    <source>
        <dbReference type="ARBA" id="ARBA00022737"/>
    </source>
</evidence>
<dbReference type="AlphaFoldDB" id="A0A5A9Z500"/>
<dbReference type="PROSITE" id="PS50005">
    <property type="entry name" value="TPR"/>
    <property type="match status" value="2"/>
</dbReference>
<feature type="repeat" description="TPR" evidence="3">
    <location>
        <begin position="89"/>
        <end position="122"/>
    </location>
</feature>
<dbReference type="PANTHER" id="PTHR44943:SF8">
    <property type="entry name" value="TPR REPEAT-CONTAINING PROTEIN MJ0263"/>
    <property type="match status" value="1"/>
</dbReference>
<keyword evidence="1" id="KW-0677">Repeat</keyword>
<accession>A0A5A9Z500</accession>
<dbReference type="EMBL" id="VINQ01000015">
    <property type="protein sequence ID" value="KAA0912251.1"/>
    <property type="molecule type" value="Genomic_DNA"/>
</dbReference>
<gene>
    <name evidence="4" type="ORF">FLO80_16720</name>
</gene>
<protein>
    <submittedName>
        <fullName evidence="4">Tetratricopeptide repeat protein</fullName>
    </submittedName>
</protein>
<keyword evidence="2 3" id="KW-0802">TPR repeat</keyword>
<reference evidence="4 5" key="1">
    <citation type="submission" date="2019-07" db="EMBL/GenBank/DDBJ databases">
        <title>Aquicoccus porphyridii gen. nov., sp. nov., isolated from a small marine red alga, Porphyridium marinum.</title>
        <authorList>
            <person name="Liu L."/>
        </authorList>
    </citation>
    <scope>NUCLEOTIDE SEQUENCE [LARGE SCALE GENOMIC DNA]</scope>
    <source>
        <strain evidence="4 5">L1 8-17</strain>
    </source>
</reference>